<feature type="compositionally biased region" description="Low complexity" evidence="6">
    <location>
        <begin position="539"/>
        <end position="555"/>
    </location>
</feature>
<dbReference type="GO" id="GO:0061665">
    <property type="term" value="F:SUMO ligase activity"/>
    <property type="evidence" value="ECO:0007669"/>
    <property type="project" value="TreeGrafter"/>
</dbReference>
<feature type="region of interest" description="Disordered" evidence="6">
    <location>
        <begin position="315"/>
        <end position="355"/>
    </location>
</feature>
<gene>
    <name evidence="8" type="ORF">Amon01_000022100</name>
</gene>
<dbReference type="GO" id="GO:0016925">
    <property type="term" value="P:protein sumoylation"/>
    <property type="evidence" value="ECO:0007669"/>
    <property type="project" value="TreeGrafter"/>
</dbReference>
<feature type="region of interest" description="Disordered" evidence="6">
    <location>
        <begin position="1121"/>
        <end position="1152"/>
    </location>
</feature>
<dbReference type="PANTHER" id="PTHR10782:SF4">
    <property type="entry name" value="TONALLI, ISOFORM E"/>
    <property type="match status" value="1"/>
</dbReference>
<feature type="compositionally biased region" description="Basic and acidic residues" evidence="6">
    <location>
        <begin position="149"/>
        <end position="161"/>
    </location>
</feature>
<keyword evidence="1" id="KW-0479">Metal-binding</keyword>
<keyword evidence="2 4" id="KW-0863">Zinc-finger</keyword>
<feature type="domain" description="SP-RING-type" evidence="7">
    <location>
        <begin position="841"/>
        <end position="928"/>
    </location>
</feature>
<organism evidence="8 9">
    <name type="scientific">Ambrosiozyma monospora</name>
    <name type="common">Yeast</name>
    <name type="synonym">Endomycopsis monosporus</name>
    <dbReference type="NCBI Taxonomy" id="43982"/>
    <lineage>
        <taxon>Eukaryota</taxon>
        <taxon>Fungi</taxon>
        <taxon>Dikarya</taxon>
        <taxon>Ascomycota</taxon>
        <taxon>Saccharomycotina</taxon>
        <taxon>Pichiomycetes</taxon>
        <taxon>Pichiales</taxon>
        <taxon>Pichiaceae</taxon>
        <taxon>Ambrosiozyma</taxon>
    </lineage>
</organism>
<dbReference type="InterPro" id="IPR004181">
    <property type="entry name" value="Znf_MIZ"/>
</dbReference>
<dbReference type="GO" id="GO:0008270">
    <property type="term" value="F:zinc ion binding"/>
    <property type="evidence" value="ECO:0007669"/>
    <property type="project" value="UniProtKB-KW"/>
</dbReference>
<evidence type="ECO:0000256" key="1">
    <source>
        <dbReference type="ARBA" id="ARBA00022723"/>
    </source>
</evidence>
<accession>A0A9W6YR37</accession>
<evidence type="ECO:0000256" key="2">
    <source>
        <dbReference type="ARBA" id="ARBA00022771"/>
    </source>
</evidence>
<feature type="compositionally biased region" description="Basic residues" evidence="6">
    <location>
        <begin position="799"/>
        <end position="809"/>
    </location>
</feature>
<feature type="region of interest" description="Disordered" evidence="6">
    <location>
        <begin position="1033"/>
        <end position="1061"/>
    </location>
</feature>
<feature type="region of interest" description="Disordered" evidence="6">
    <location>
        <begin position="32"/>
        <end position="275"/>
    </location>
</feature>
<reference evidence="8" key="1">
    <citation type="submission" date="2023-04" db="EMBL/GenBank/DDBJ databases">
        <title>Ambrosiozyma monospora NBRC 1965.</title>
        <authorList>
            <person name="Ichikawa N."/>
            <person name="Sato H."/>
            <person name="Tonouchi N."/>
        </authorList>
    </citation>
    <scope>NUCLEOTIDE SEQUENCE</scope>
    <source>
        <strain evidence="8">NBRC 1965</strain>
    </source>
</reference>
<name>A0A9W6YR37_AMBMO</name>
<feature type="compositionally biased region" description="Polar residues" evidence="6">
    <location>
        <begin position="566"/>
        <end position="590"/>
    </location>
</feature>
<feature type="coiled-coil region" evidence="5">
    <location>
        <begin position="1066"/>
        <end position="1093"/>
    </location>
</feature>
<evidence type="ECO:0000256" key="4">
    <source>
        <dbReference type="PROSITE-ProRule" id="PRU00452"/>
    </source>
</evidence>
<dbReference type="Gene3D" id="3.30.40.10">
    <property type="entry name" value="Zinc/RING finger domain, C3HC4 (zinc finger)"/>
    <property type="match status" value="1"/>
</dbReference>
<feature type="compositionally biased region" description="Polar residues" evidence="6">
    <location>
        <begin position="338"/>
        <end position="349"/>
    </location>
</feature>
<feature type="compositionally biased region" description="Polar residues" evidence="6">
    <location>
        <begin position="183"/>
        <end position="197"/>
    </location>
</feature>
<evidence type="ECO:0000256" key="5">
    <source>
        <dbReference type="SAM" id="Coils"/>
    </source>
</evidence>
<feature type="compositionally biased region" description="Acidic residues" evidence="6">
    <location>
        <begin position="162"/>
        <end position="179"/>
    </location>
</feature>
<comment type="caution">
    <text evidence="8">The sequence shown here is derived from an EMBL/GenBank/DDBJ whole genome shotgun (WGS) entry which is preliminary data.</text>
</comment>
<proteinExistence type="predicted"/>
<feature type="compositionally biased region" description="Polar residues" evidence="6">
    <location>
        <begin position="499"/>
        <end position="527"/>
    </location>
</feature>
<feature type="region of interest" description="Disordered" evidence="6">
    <location>
        <begin position="736"/>
        <end position="809"/>
    </location>
</feature>
<keyword evidence="3" id="KW-0862">Zinc</keyword>
<dbReference type="PANTHER" id="PTHR10782">
    <property type="entry name" value="ZINC FINGER MIZ DOMAIN-CONTAINING PROTEIN"/>
    <property type="match status" value="1"/>
</dbReference>
<evidence type="ECO:0000256" key="6">
    <source>
        <dbReference type="SAM" id="MobiDB-lite"/>
    </source>
</evidence>
<evidence type="ECO:0000256" key="3">
    <source>
        <dbReference type="ARBA" id="ARBA00022833"/>
    </source>
</evidence>
<evidence type="ECO:0000259" key="7">
    <source>
        <dbReference type="PROSITE" id="PS51044"/>
    </source>
</evidence>
<feature type="compositionally biased region" description="Low complexity" evidence="6">
    <location>
        <begin position="254"/>
        <end position="275"/>
    </location>
</feature>
<dbReference type="EMBL" id="BSXU01000064">
    <property type="protein sequence ID" value="GMG19120.1"/>
    <property type="molecule type" value="Genomic_DNA"/>
</dbReference>
<keyword evidence="5" id="KW-0175">Coiled coil</keyword>
<dbReference type="PROSITE" id="PS51044">
    <property type="entry name" value="ZF_SP_RING"/>
    <property type="match status" value="1"/>
</dbReference>
<dbReference type="Proteomes" id="UP001165063">
    <property type="component" value="Unassembled WGS sequence"/>
</dbReference>
<evidence type="ECO:0000313" key="9">
    <source>
        <dbReference type="Proteomes" id="UP001165063"/>
    </source>
</evidence>
<protein>
    <submittedName>
        <fullName evidence="8">Unnamed protein product</fullName>
    </submittedName>
</protein>
<feature type="region of interest" description="Disordered" evidence="6">
    <location>
        <begin position="499"/>
        <end position="608"/>
    </location>
</feature>
<dbReference type="OrthoDB" id="27975at2759"/>
<dbReference type="GO" id="GO:0000785">
    <property type="term" value="C:chromatin"/>
    <property type="evidence" value="ECO:0007669"/>
    <property type="project" value="TreeGrafter"/>
</dbReference>
<sequence>MEGNVIWSADEASRNGNAVSLSATKIKLRNPFFKGTSPKRYIQQDPGNSGSPRKRQRIENQLGESTETADEEEALSQSSTRSSGLKLKISRKGTKTPVDSSSTVFYDATEHLANGNSPDISDLNRRSPAHESIQVKSNSTPSIRLVVKNPEHNSKEKKNLEESEDDEFSDSIGEDELDEIYSQGHQRMQIRASQHSSPIKAPPQTDKQHTNASSDEFSDDDIGELDVILTQAERKREARKSQQNSPVKGPPPATSATAAITATAPPANGIDNSSSDIFSDDDELLSCLLDCAEKKKEERLTISRANSSLLSSLPATVSNQATSADAEKTPIPDDETGENQTADTQSNEKSVCVPALSSSSIQKTATEAPDSTSCLNSDATVHDDVEPTVSTVNEKGRTSSVSTNFESNSASEMALFDTDPASVSDSLLSQAQDKVKGWLTELNKVILGLPINHVGLEEINLNLLLKVPTLDFESLKALATQVRAQIKQFKSFNLQIQTSSEKTQRKSISPASIPQNNGNSAQLSSAASVAPATKQRAANNGNQSSTVNSTTNNVSAPPQFGVSEFGSHSQNQQPQPISNANGFSAASNPPQLHFVPNPSPVLRPPQINGAPISDRLNLLAGMTNPQLTVPPQVLLHPPQYRMTRNQEQVLQQQLNQQMQRIQKGLPQLPHPFPQLTIGPRFQGQPLSQGSMTSIPLTPQQIQQQHRGQFQVQFQQQLQQQMQNQQVQHPYQLRHSYPQQQYPPQPYPQQDRMQQSSSPNLALPVRPHQASTLYNQPKGPKNNAMKPAKFPHPSNSKTKANPKKNARIKKSKLDKYEFPLPSEGFLSSFLNGAQLNNSNDPEDDDLVEQAMLISLLDPLSGRRLETPLRSRYCSHIECFDLWSFIEINRLRPFRIGVKRDPPTASGEPNVLAILKDTKRMPISCKNHNQRTVAYQYKVALKMNKEKRKKNNELDYFCCPVCKLEFSIKIPGDVYVVGELKDILNRLKEEPDSEEIEKIEIHDDGKWSFHREAQVKTEEKEDHEIIDIDLLSEDEETPASTAPPANPDNGPVPPSSAGDAGGITLASINASTDELDEIDQVCDQLDNEINELIETGNHPDICGFATGRVNPAHPPPGYPVFVPMDDDNDDRGSSSGQPVFFTGNGDADDPFVLD</sequence>
<evidence type="ECO:0000313" key="8">
    <source>
        <dbReference type="EMBL" id="GMG19120.1"/>
    </source>
</evidence>
<keyword evidence="9" id="KW-1185">Reference proteome</keyword>
<dbReference type="InterPro" id="IPR013083">
    <property type="entry name" value="Znf_RING/FYVE/PHD"/>
</dbReference>
<feature type="compositionally biased region" description="Pro residues" evidence="6">
    <location>
        <begin position="1042"/>
        <end position="1052"/>
    </location>
</feature>
<dbReference type="AlphaFoldDB" id="A0A9W6YR37"/>
<feature type="compositionally biased region" description="Polar residues" evidence="6">
    <location>
        <begin position="750"/>
        <end position="759"/>
    </location>
</feature>